<evidence type="ECO:0000313" key="3">
    <source>
        <dbReference type="EMBL" id="SZX68823.1"/>
    </source>
</evidence>
<proteinExistence type="inferred from homology"/>
<evidence type="ECO:0000256" key="1">
    <source>
        <dbReference type="ARBA" id="ARBA00007365"/>
    </source>
</evidence>
<organism evidence="3 4">
    <name type="scientific">Tetradesmus obliquus</name>
    <name type="common">Green alga</name>
    <name type="synonym">Acutodesmus obliquus</name>
    <dbReference type="NCBI Taxonomy" id="3088"/>
    <lineage>
        <taxon>Eukaryota</taxon>
        <taxon>Viridiplantae</taxon>
        <taxon>Chlorophyta</taxon>
        <taxon>core chlorophytes</taxon>
        <taxon>Chlorophyceae</taxon>
        <taxon>CS clade</taxon>
        <taxon>Sphaeropleales</taxon>
        <taxon>Scenedesmaceae</taxon>
        <taxon>Tetradesmus</taxon>
    </lineage>
</organism>
<dbReference type="Gene3D" id="3.50.4.10">
    <property type="entry name" value="Hepatocyte Growth Factor"/>
    <property type="match status" value="1"/>
</dbReference>
<dbReference type="GO" id="GO:0016018">
    <property type="term" value="F:cyclosporin A binding"/>
    <property type="evidence" value="ECO:0007669"/>
    <property type="project" value="TreeGrafter"/>
</dbReference>
<dbReference type="Gene3D" id="2.40.100.10">
    <property type="entry name" value="Cyclophilin-like"/>
    <property type="match status" value="1"/>
</dbReference>
<dbReference type="Pfam" id="PF14295">
    <property type="entry name" value="PAN_4"/>
    <property type="match status" value="1"/>
</dbReference>
<dbReference type="SUPFAM" id="SSF50891">
    <property type="entry name" value="Cyclophilin-like"/>
    <property type="match status" value="1"/>
</dbReference>
<gene>
    <name evidence="3" type="ORF">BQ4739_LOCUS9141</name>
</gene>
<dbReference type="AlphaFoldDB" id="A0A383VVE2"/>
<keyword evidence="4" id="KW-1185">Reference proteome</keyword>
<name>A0A383VVE2_TETOB</name>
<dbReference type="InterPro" id="IPR003609">
    <property type="entry name" value="Pan_app"/>
</dbReference>
<dbReference type="PANTHER" id="PTHR11071">
    <property type="entry name" value="PEPTIDYL-PROLYL CIS-TRANS ISOMERASE"/>
    <property type="match status" value="1"/>
</dbReference>
<dbReference type="PANTHER" id="PTHR11071:SF561">
    <property type="entry name" value="PEPTIDYL-PROLYL CIS-TRANS ISOMERASE D-RELATED"/>
    <property type="match status" value="1"/>
</dbReference>
<comment type="similarity">
    <text evidence="1">Belongs to the cyclophilin-type PPIase family.</text>
</comment>
<evidence type="ECO:0000313" key="4">
    <source>
        <dbReference type="Proteomes" id="UP000256970"/>
    </source>
</evidence>
<dbReference type="InterPro" id="IPR002130">
    <property type="entry name" value="Cyclophilin-type_PPIase_dom"/>
</dbReference>
<dbReference type="GO" id="GO:0003755">
    <property type="term" value="F:peptidyl-prolyl cis-trans isomerase activity"/>
    <property type="evidence" value="ECO:0007669"/>
    <property type="project" value="InterPro"/>
</dbReference>
<dbReference type="EMBL" id="FNXT01000881">
    <property type="protein sequence ID" value="SZX68823.1"/>
    <property type="molecule type" value="Genomic_DNA"/>
</dbReference>
<protein>
    <recommendedName>
        <fullName evidence="2">PPIase cyclophilin-type domain-containing protein</fullName>
    </recommendedName>
</protein>
<evidence type="ECO:0000259" key="2">
    <source>
        <dbReference type="PROSITE" id="PS50072"/>
    </source>
</evidence>
<dbReference type="PRINTS" id="PR00153">
    <property type="entry name" value="CSAPPISMRASE"/>
</dbReference>
<dbReference type="Pfam" id="PF00160">
    <property type="entry name" value="Pro_isomerase"/>
    <property type="match status" value="1"/>
</dbReference>
<dbReference type="STRING" id="3088.A0A383VVE2"/>
<dbReference type="GO" id="GO:0005737">
    <property type="term" value="C:cytoplasm"/>
    <property type="evidence" value="ECO:0007669"/>
    <property type="project" value="TreeGrafter"/>
</dbReference>
<feature type="domain" description="PPIase cyclophilin-type" evidence="2">
    <location>
        <begin position="160"/>
        <end position="327"/>
    </location>
</feature>
<reference evidence="3 4" key="1">
    <citation type="submission" date="2016-10" db="EMBL/GenBank/DDBJ databases">
        <authorList>
            <person name="Cai Z."/>
        </authorList>
    </citation>
    <scope>NUCLEOTIDE SEQUENCE [LARGE SCALE GENOMIC DNA]</scope>
</reference>
<sequence length="340" mass="35489">MSMLAPHGSHDAAQTATAVHAAAAKAAAAQATAAAQGVLPSAAACHAEHGAEYSGDVIKWGESLLQESAAACCAACGAASAQGCNVWVWCGNAAGCGGRKHKECWLKKQQGMRLTHIAGGRGTNWTSGALYDDAARTALLATEQARLEALRSNAALPLVYMDVAIQGKPAGRIHFVLFTKQSPRAAENFRQLCTGEKGVVPEGHTGAGQPYSLKGKPFYRIIHGFINQAGAETDSVFGGEFKDDPAGLRLKHDRKGLLSMANTGPDTNTSHFSIMVEAAPHLDTQYTIFGEAVDGFEVIDAINALAVGQPDNTATAAAGAVITDCVQIRKGMHVPNLEQM</sequence>
<dbReference type="PROSITE" id="PS50072">
    <property type="entry name" value="CSA_PPIASE_2"/>
    <property type="match status" value="1"/>
</dbReference>
<dbReference type="Proteomes" id="UP000256970">
    <property type="component" value="Unassembled WGS sequence"/>
</dbReference>
<dbReference type="GO" id="GO:0006457">
    <property type="term" value="P:protein folding"/>
    <property type="evidence" value="ECO:0007669"/>
    <property type="project" value="TreeGrafter"/>
</dbReference>
<accession>A0A383VVE2</accession>
<dbReference type="InterPro" id="IPR029000">
    <property type="entry name" value="Cyclophilin-like_dom_sf"/>
</dbReference>